<feature type="compositionally biased region" description="Low complexity" evidence="1">
    <location>
        <begin position="187"/>
        <end position="200"/>
    </location>
</feature>
<organism evidence="2 3">
    <name type="scientific">Tritrichomonas foetus</name>
    <dbReference type="NCBI Taxonomy" id="1144522"/>
    <lineage>
        <taxon>Eukaryota</taxon>
        <taxon>Metamonada</taxon>
        <taxon>Parabasalia</taxon>
        <taxon>Tritrichomonadida</taxon>
        <taxon>Tritrichomonadidae</taxon>
        <taxon>Tritrichomonas</taxon>
    </lineage>
</organism>
<proteinExistence type="predicted"/>
<feature type="compositionally biased region" description="Polar residues" evidence="1">
    <location>
        <begin position="207"/>
        <end position="222"/>
    </location>
</feature>
<keyword evidence="3" id="KW-1185">Reference proteome</keyword>
<comment type="caution">
    <text evidence="2">The sequence shown here is derived from an EMBL/GenBank/DDBJ whole genome shotgun (WGS) entry which is preliminary data.</text>
</comment>
<accession>A0A1J4KEI8</accession>
<dbReference type="EMBL" id="MLAK01000628">
    <property type="protein sequence ID" value="OHT09841.1"/>
    <property type="molecule type" value="Genomic_DNA"/>
</dbReference>
<evidence type="ECO:0000313" key="2">
    <source>
        <dbReference type="EMBL" id="OHT09841.1"/>
    </source>
</evidence>
<dbReference type="GeneID" id="94836481"/>
<protein>
    <submittedName>
        <fullName evidence="2">Uncharacterized protein</fullName>
    </submittedName>
</protein>
<dbReference type="VEuPathDB" id="TrichDB:TRFO_21123"/>
<dbReference type="AlphaFoldDB" id="A0A1J4KEI8"/>
<dbReference type="Proteomes" id="UP000179807">
    <property type="component" value="Unassembled WGS sequence"/>
</dbReference>
<evidence type="ECO:0000256" key="1">
    <source>
        <dbReference type="SAM" id="MobiDB-lite"/>
    </source>
</evidence>
<gene>
    <name evidence="2" type="ORF">TRFO_21123</name>
</gene>
<name>A0A1J4KEI8_9EUKA</name>
<evidence type="ECO:0000313" key="3">
    <source>
        <dbReference type="Proteomes" id="UP000179807"/>
    </source>
</evidence>
<feature type="region of interest" description="Disordered" evidence="1">
    <location>
        <begin position="150"/>
        <end position="234"/>
    </location>
</feature>
<reference evidence="2" key="1">
    <citation type="submission" date="2016-10" db="EMBL/GenBank/DDBJ databases">
        <authorList>
            <person name="Benchimol M."/>
            <person name="Almeida L.G."/>
            <person name="Vasconcelos A.T."/>
            <person name="Perreira-Neves A."/>
            <person name="Rosa I.A."/>
            <person name="Tasca T."/>
            <person name="Bogo M.R."/>
            <person name="de Souza W."/>
        </authorList>
    </citation>
    <scope>NUCLEOTIDE SEQUENCE [LARGE SCALE GENOMIC DNA]</scope>
    <source>
        <strain evidence="2">K</strain>
    </source>
</reference>
<feature type="compositionally biased region" description="Polar residues" evidence="1">
    <location>
        <begin position="150"/>
        <end position="176"/>
    </location>
</feature>
<sequence>MDDSKHRETLFNGPPPQSYIEHSDTLEQALTYRENEYANLLKLKKYRRYLSEMRNFQLIELDLQNSQLLLERIRAQKKAFELSQKIDDYLVGIDTENAPRDFRMNSIPSPFMSMPKNQHKKENYYKPVDQPDDSFVLSFNSLGIPNQPKFTSGDSPLFNKNSRNGMRVDQQNSSGDSFFDDEQIPWSQPFNNNNSNSYFPNSPPHQYVSQFYPQSGYSNKNGSRVPFQQLGNSR</sequence>
<dbReference type="RefSeq" id="XP_068362977.1">
    <property type="nucleotide sequence ID" value="XM_068501777.1"/>
</dbReference>